<evidence type="ECO:0000256" key="1">
    <source>
        <dbReference type="SAM" id="Phobius"/>
    </source>
</evidence>
<keyword evidence="2" id="KW-1185">Reference proteome</keyword>
<reference evidence="3" key="1">
    <citation type="submission" date="2022-11" db="UniProtKB">
        <authorList>
            <consortium name="WormBaseParasite"/>
        </authorList>
    </citation>
    <scope>IDENTIFICATION</scope>
</reference>
<dbReference type="SUPFAM" id="SSF90112">
    <property type="entry name" value="Neurotransmitter-gated ion-channel transmembrane pore"/>
    <property type="match status" value="1"/>
</dbReference>
<dbReference type="GO" id="GO:0006811">
    <property type="term" value="P:monoatomic ion transport"/>
    <property type="evidence" value="ECO:0007669"/>
    <property type="project" value="InterPro"/>
</dbReference>
<name>A0A914DIT0_9BILA</name>
<evidence type="ECO:0000313" key="2">
    <source>
        <dbReference type="Proteomes" id="UP000887540"/>
    </source>
</evidence>
<evidence type="ECO:0000313" key="3">
    <source>
        <dbReference type="WBParaSite" id="ACRNAN_scaffold273.g29546.t1"/>
    </source>
</evidence>
<organism evidence="2 3">
    <name type="scientific">Acrobeloides nanus</name>
    <dbReference type="NCBI Taxonomy" id="290746"/>
    <lineage>
        <taxon>Eukaryota</taxon>
        <taxon>Metazoa</taxon>
        <taxon>Ecdysozoa</taxon>
        <taxon>Nematoda</taxon>
        <taxon>Chromadorea</taxon>
        <taxon>Rhabditida</taxon>
        <taxon>Tylenchina</taxon>
        <taxon>Cephalobomorpha</taxon>
        <taxon>Cephaloboidea</taxon>
        <taxon>Cephalobidae</taxon>
        <taxon>Acrobeloides</taxon>
    </lineage>
</organism>
<keyword evidence="1" id="KW-0472">Membrane</keyword>
<dbReference type="GO" id="GO:0016020">
    <property type="term" value="C:membrane"/>
    <property type="evidence" value="ECO:0007669"/>
    <property type="project" value="InterPro"/>
</dbReference>
<sequence length="178" mass="20258">MILLGIVADAMPKGNEMSIIGVYILAMIMLCAVGIVISTTLRLIMDQISSPKSRPPKWLRLLFCLREKSKKQVERNHMDSLQKESEIKNGFDKNSNNANEVQEYTKDLMEMMSDIQLTVSQMFEDMKKTTHHDGNDSHKHHHQISTAEAELSFSYLGNLVTEKQEKLTARNISICVMS</sequence>
<dbReference type="WBParaSite" id="ACRNAN_scaffold273.g29546.t1">
    <property type="protein sequence ID" value="ACRNAN_scaffold273.g29546.t1"/>
    <property type="gene ID" value="ACRNAN_scaffold273.g29546"/>
</dbReference>
<feature type="transmembrane region" description="Helical" evidence="1">
    <location>
        <begin position="20"/>
        <end position="44"/>
    </location>
</feature>
<accession>A0A914DIT0</accession>
<protein>
    <submittedName>
        <fullName evidence="3">Uncharacterized protein</fullName>
    </submittedName>
</protein>
<keyword evidence="1" id="KW-1133">Transmembrane helix</keyword>
<dbReference type="InterPro" id="IPR036719">
    <property type="entry name" value="Neuro-gated_channel_TM_sf"/>
</dbReference>
<dbReference type="AlphaFoldDB" id="A0A914DIT0"/>
<dbReference type="Proteomes" id="UP000887540">
    <property type="component" value="Unplaced"/>
</dbReference>
<proteinExistence type="predicted"/>
<keyword evidence="1" id="KW-0812">Transmembrane</keyword>